<organism evidence="7 8">
    <name type="scientific">Gossypium trilobum</name>
    <dbReference type="NCBI Taxonomy" id="34281"/>
    <lineage>
        <taxon>Eukaryota</taxon>
        <taxon>Viridiplantae</taxon>
        <taxon>Streptophyta</taxon>
        <taxon>Embryophyta</taxon>
        <taxon>Tracheophyta</taxon>
        <taxon>Spermatophyta</taxon>
        <taxon>Magnoliopsida</taxon>
        <taxon>eudicotyledons</taxon>
        <taxon>Gunneridae</taxon>
        <taxon>Pentapetalae</taxon>
        <taxon>rosids</taxon>
        <taxon>malvids</taxon>
        <taxon>Malvales</taxon>
        <taxon>Malvaceae</taxon>
        <taxon>Malvoideae</taxon>
        <taxon>Gossypium</taxon>
    </lineage>
</organism>
<gene>
    <name evidence="7" type="ORF">Gotri_005822</name>
</gene>
<keyword evidence="8" id="KW-1185">Reference proteome</keyword>
<dbReference type="SUPFAM" id="SSF51905">
    <property type="entry name" value="FAD/NAD(P)-binding domain"/>
    <property type="match status" value="1"/>
</dbReference>
<accession>A0A7J9EXW4</accession>
<comment type="caution">
    <text evidence="7">The sequence shown here is derived from an EMBL/GenBank/DDBJ whole genome shotgun (WGS) entry which is preliminary data.</text>
</comment>
<dbReference type="Proteomes" id="UP000593568">
    <property type="component" value="Unassembled WGS sequence"/>
</dbReference>
<evidence type="ECO:0000256" key="4">
    <source>
        <dbReference type="ARBA" id="ARBA00022827"/>
    </source>
</evidence>
<evidence type="ECO:0000256" key="5">
    <source>
        <dbReference type="ARBA" id="ARBA00023002"/>
    </source>
</evidence>
<evidence type="ECO:0000259" key="6">
    <source>
        <dbReference type="Pfam" id="PF01266"/>
    </source>
</evidence>
<dbReference type="PANTHER" id="PTHR10961:SF7">
    <property type="entry name" value="FAD DEPENDENT OXIDOREDUCTASE DOMAIN-CONTAINING PROTEIN"/>
    <property type="match status" value="1"/>
</dbReference>
<proteinExistence type="inferred from homology"/>
<dbReference type="Gene3D" id="3.50.50.60">
    <property type="entry name" value="FAD/NAD(P)-binding domain"/>
    <property type="match status" value="1"/>
</dbReference>
<dbReference type="GO" id="GO:0050660">
    <property type="term" value="F:flavin adenine dinucleotide binding"/>
    <property type="evidence" value="ECO:0007669"/>
    <property type="project" value="InterPro"/>
</dbReference>
<protein>
    <recommendedName>
        <fullName evidence="6">FAD dependent oxidoreductase domain-containing protein</fullName>
    </recommendedName>
</protein>
<evidence type="ECO:0000313" key="8">
    <source>
        <dbReference type="Proteomes" id="UP000593568"/>
    </source>
</evidence>
<evidence type="ECO:0000313" key="7">
    <source>
        <dbReference type="EMBL" id="MBA0777860.1"/>
    </source>
</evidence>
<keyword evidence="5" id="KW-0560">Oxidoreductase</keyword>
<keyword evidence="4" id="KW-0274">FAD</keyword>
<keyword evidence="3" id="KW-0285">Flavoprotein</keyword>
<evidence type="ECO:0000256" key="1">
    <source>
        <dbReference type="ARBA" id="ARBA00001974"/>
    </source>
</evidence>
<dbReference type="EMBL" id="JABEZW010000010">
    <property type="protein sequence ID" value="MBA0777860.1"/>
    <property type="molecule type" value="Genomic_DNA"/>
</dbReference>
<evidence type="ECO:0000256" key="3">
    <source>
        <dbReference type="ARBA" id="ARBA00022630"/>
    </source>
</evidence>
<name>A0A7J9EXW4_9ROSI</name>
<dbReference type="GO" id="GO:0008115">
    <property type="term" value="F:sarcosine oxidase activity"/>
    <property type="evidence" value="ECO:0007669"/>
    <property type="project" value="TreeGrafter"/>
</dbReference>
<feature type="domain" description="FAD dependent oxidoreductase" evidence="6">
    <location>
        <begin position="9"/>
        <end position="77"/>
    </location>
</feature>
<reference evidence="7 8" key="1">
    <citation type="journal article" date="2019" name="Genome Biol. Evol.">
        <title>Insights into the evolution of the New World diploid cottons (Gossypium, subgenus Houzingenia) based on genome sequencing.</title>
        <authorList>
            <person name="Grover C.E."/>
            <person name="Arick M.A. 2nd"/>
            <person name="Thrash A."/>
            <person name="Conover J.L."/>
            <person name="Sanders W.S."/>
            <person name="Peterson D.G."/>
            <person name="Frelichowski J.E."/>
            <person name="Scheffler J.A."/>
            <person name="Scheffler B.E."/>
            <person name="Wendel J.F."/>
        </authorList>
    </citation>
    <scope>NUCLEOTIDE SEQUENCE [LARGE SCALE GENOMIC DNA]</scope>
    <source>
        <strain evidence="7">8</strain>
        <tissue evidence="7">Leaf</tissue>
    </source>
</reference>
<dbReference type="InterPro" id="IPR036188">
    <property type="entry name" value="FAD/NAD-bd_sf"/>
</dbReference>
<comment type="cofactor">
    <cofactor evidence="1">
        <name>FAD</name>
        <dbReference type="ChEBI" id="CHEBI:57692"/>
    </cofactor>
</comment>
<dbReference type="PANTHER" id="PTHR10961">
    <property type="entry name" value="PEROXISOMAL SARCOSINE OXIDASE"/>
    <property type="match status" value="1"/>
</dbReference>
<dbReference type="InterPro" id="IPR045170">
    <property type="entry name" value="MTOX"/>
</dbReference>
<feature type="non-terminal residue" evidence="7">
    <location>
        <position position="1"/>
    </location>
</feature>
<dbReference type="AlphaFoldDB" id="A0A7J9EXW4"/>
<dbReference type="InterPro" id="IPR006076">
    <property type="entry name" value="FAD-dep_OxRdtase"/>
</dbReference>
<evidence type="ECO:0000256" key="2">
    <source>
        <dbReference type="ARBA" id="ARBA00010989"/>
    </source>
</evidence>
<sequence>MGYSDNEFDVIVVGAGVMGSSTAYQLAKRGQKTLLLEQFDFLHHRGSSHGESRTIRATYPEDYYFGLVDESYRLWEKNGIPYQVLGHRQVAERFSGRIDIPE</sequence>
<dbReference type="Pfam" id="PF01266">
    <property type="entry name" value="DAO"/>
    <property type="match status" value="1"/>
</dbReference>
<comment type="similarity">
    <text evidence="2">Belongs to the MSOX/MTOX family.</text>
</comment>